<keyword evidence="3" id="KW-1185">Reference proteome</keyword>
<feature type="compositionally biased region" description="Basic and acidic residues" evidence="1">
    <location>
        <begin position="1"/>
        <end position="23"/>
    </location>
</feature>
<feature type="compositionally biased region" description="Basic and acidic residues" evidence="1">
    <location>
        <begin position="43"/>
        <end position="60"/>
    </location>
</feature>
<accession>A0ABZ3FS52</accession>
<feature type="region of interest" description="Disordered" evidence="1">
    <location>
        <begin position="116"/>
        <end position="138"/>
    </location>
</feature>
<name>A0ABZ3FS52_9ACTN</name>
<protein>
    <submittedName>
        <fullName evidence="2">Uncharacterized protein</fullName>
    </submittedName>
</protein>
<proteinExistence type="predicted"/>
<feature type="region of interest" description="Disordered" evidence="1">
    <location>
        <begin position="1"/>
        <end position="60"/>
    </location>
</feature>
<dbReference type="Proteomes" id="UP001442841">
    <property type="component" value="Chromosome"/>
</dbReference>
<evidence type="ECO:0000313" key="3">
    <source>
        <dbReference type="Proteomes" id="UP001442841"/>
    </source>
</evidence>
<sequence length="138" mass="14867">MSDHDQKNPADQYNRHPEPEPAQRVRTTSNPAEDAEVAGTPDAIKESGARRAAKEKLAQVRGRGVDWVRPTDLFARSGGGLSRRGIDLTAAGSRKVRAPIEAGARWVGERARHLPPLSAFGRHGGSDQGQVRSGVGMR</sequence>
<reference evidence="2 3" key="1">
    <citation type="submission" date="2024-04" db="EMBL/GenBank/DDBJ databases">
        <title>Isolation of an actinomycete strain from pig manure.</title>
        <authorList>
            <person name="Gong T."/>
            <person name="Yu Z."/>
            <person name="An M."/>
            <person name="Wei C."/>
            <person name="Yang W."/>
            <person name="Liu L."/>
        </authorList>
    </citation>
    <scope>NUCLEOTIDE SEQUENCE [LARGE SCALE GENOMIC DNA]</scope>
    <source>
        <strain evidence="2 3">ZF39</strain>
    </source>
</reference>
<dbReference type="RefSeq" id="WP_425309066.1">
    <property type="nucleotide sequence ID" value="NZ_CP154795.1"/>
</dbReference>
<evidence type="ECO:0000313" key="2">
    <source>
        <dbReference type="EMBL" id="XAN07608.1"/>
    </source>
</evidence>
<gene>
    <name evidence="2" type="ORF">AADG42_09980</name>
</gene>
<evidence type="ECO:0000256" key="1">
    <source>
        <dbReference type="SAM" id="MobiDB-lite"/>
    </source>
</evidence>
<dbReference type="EMBL" id="CP154795">
    <property type="protein sequence ID" value="XAN07608.1"/>
    <property type="molecule type" value="Genomic_DNA"/>
</dbReference>
<organism evidence="2 3">
    <name type="scientific">Ammonicoccus fulvus</name>
    <dbReference type="NCBI Taxonomy" id="3138240"/>
    <lineage>
        <taxon>Bacteria</taxon>
        <taxon>Bacillati</taxon>
        <taxon>Actinomycetota</taxon>
        <taxon>Actinomycetes</taxon>
        <taxon>Propionibacteriales</taxon>
        <taxon>Propionibacteriaceae</taxon>
        <taxon>Ammonicoccus</taxon>
    </lineage>
</organism>